<protein>
    <submittedName>
        <fullName evidence="2">Uncharacterized protein</fullName>
    </submittedName>
</protein>
<proteinExistence type="predicted"/>
<reference evidence="3" key="1">
    <citation type="journal article" date="2019" name="Int. J. Syst. Evol. Microbiol.">
        <title>The Global Catalogue of Microorganisms (GCM) 10K type strain sequencing project: providing services to taxonomists for standard genome sequencing and annotation.</title>
        <authorList>
            <consortium name="The Broad Institute Genomics Platform"/>
            <consortium name="The Broad Institute Genome Sequencing Center for Infectious Disease"/>
            <person name="Wu L."/>
            <person name="Ma J."/>
        </authorList>
    </citation>
    <scope>NUCLEOTIDE SEQUENCE [LARGE SCALE GENOMIC DNA]</scope>
    <source>
        <strain evidence="3">CGMCC 1.10130</strain>
    </source>
</reference>
<evidence type="ECO:0000256" key="1">
    <source>
        <dbReference type="SAM" id="MobiDB-lite"/>
    </source>
</evidence>
<feature type="region of interest" description="Disordered" evidence="1">
    <location>
        <begin position="1"/>
        <end position="22"/>
    </location>
</feature>
<keyword evidence="3" id="KW-1185">Reference proteome</keyword>
<evidence type="ECO:0000313" key="3">
    <source>
        <dbReference type="Proteomes" id="UP000619743"/>
    </source>
</evidence>
<name>A0A8J2U1Q5_9GAMM</name>
<evidence type="ECO:0000313" key="2">
    <source>
        <dbReference type="EMBL" id="GGA63905.1"/>
    </source>
</evidence>
<dbReference type="EMBL" id="BMDX01000001">
    <property type="protein sequence ID" value="GGA63905.1"/>
    <property type="molecule type" value="Genomic_DNA"/>
</dbReference>
<accession>A0A8J2U1Q5</accession>
<dbReference type="OrthoDB" id="6396106at2"/>
<dbReference type="RefSeq" id="WP_087504166.1">
    <property type="nucleotide sequence ID" value="NZ_BMDX01000001.1"/>
</dbReference>
<organism evidence="2 3">
    <name type="scientific">Neiella marina</name>
    <dbReference type="NCBI Taxonomy" id="508461"/>
    <lineage>
        <taxon>Bacteria</taxon>
        <taxon>Pseudomonadati</taxon>
        <taxon>Pseudomonadota</taxon>
        <taxon>Gammaproteobacteria</taxon>
        <taxon>Alteromonadales</taxon>
        <taxon>Echinimonadaceae</taxon>
        <taxon>Neiella</taxon>
    </lineage>
</organism>
<gene>
    <name evidence="2" type="ORF">GCM10011369_01620</name>
</gene>
<sequence>MSRKAPRIEPTLFGDGEPHEPIVTQEHLPKDSAKEELSAAAQFTESLKNATSRGYQSCNQFLRSHILSSRKNTLIAGGVSSVVVLVVLMSLLMPSEQQPAESTPEQVATAINPQLIMPTEAISRSHPVEFPDNFSLWATEYNGMVISWKAEQSSETTIWDIATADGDQSCEQIVFNNGDSYRSLDVLVERGSHYFASFSPLDSIAIVNNIALRGSFKLCGYQFSLKGSQAILNRHPHYSELLIN</sequence>
<comment type="caution">
    <text evidence="2">The sequence shown here is derived from an EMBL/GenBank/DDBJ whole genome shotgun (WGS) entry which is preliminary data.</text>
</comment>
<dbReference type="Proteomes" id="UP000619743">
    <property type="component" value="Unassembled WGS sequence"/>
</dbReference>
<dbReference type="AlphaFoldDB" id="A0A8J2U1Q5"/>